<comment type="caution">
    <text evidence="1">The sequence shown here is derived from an EMBL/GenBank/DDBJ whole genome shotgun (WGS) entry which is preliminary data.</text>
</comment>
<accession>A0ACB8SY13</accession>
<dbReference type="Proteomes" id="UP000814140">
    <property type="component" value="Unassembled WGS sequence"/>
</dbReference>
<name>A0ACB8SY13_9AGAM</name>
<dbReference type="EMBL" id="MU277212">
    <property type="protein sequence ID" value="KAI0061479.1"/>
    <property type="molecule type" value="Genomic_DNA"/>
</dbReference>
<reference evidence="1" key="1">
    <citation type="submission" date="2021-03" db="EMBL/GenBank/DDBJ databases">
        <authorList>
            <consortium name="DOE Joint Genome Institute"/>
            <person name="Ahrendt S."/>
            <person name="Looney B.P."/>
            <person name="Miyauchi S."/>
            <person name="Morin E."/>
            <person name="Drula E."/>
            <person name="Courty P.E."/>
            <person name="Chicoki N."/>
            <person name="Fauchery L."/>
            <person name="Kohler A."/>
            <person name="Kuo A."/>
            <person name="Labutti K."/>
            <person name="Pangilinan J."/>
            <person name="Lipzen A."/>
            <person name="Riley R."/>
            <person name="Andreopoulos W."/>
            <person name="He G."/>
            <person name="Johnson J."/>
            <person name="Barry K.W."/>
            <person name="Grigoriev I.V."/>
            <person name="Nagy L."/>
            <person name="Hibbett D."/>
            <person name="Henrissat B."/>
            <person name="Matheny P.B."/>
            <person name="Labbe J."/>
            <person name="Martin F."/>
        </authorList>
    </citation>
    <scope>NUCLEOTIDE SEQUENCE</scope>
    <source>
        <strain evidence="1">HHB10654</strain>
    </source>
</reference>
<evidence type="ECO:0000313" key="2">
    <source>
        <dbReference type="Proteomes" id="UP000814140"/>
    </source>
</evidence>
<organism evidence="1 2">
    <name type="scientific">Artomyces pyxidatus</name>
    <dbReference type="NCBI Taxonomy" id="48021"/>
    <lineage>
        <taxon>Eukaryota</taxon>
        <taxon>Fungi</taxon>
        <taxon>Dikarya</taxon>
        <taxon>Basidiomycota</taxon>
        <taxon>Agaricomycotina</taxon>
        <taxon>Agaricomycetes</taxon>
        <taxon>Russulales</taxon>
        <taxon>Auriscalpiaceae</taxon>
        <taxon>Artomyces</taxon>
    </lineage>
</organism>
<gene>
    <name evidence="1" type="ORF">BV25DRAFT_1826610</name>
</gene>
<protein>
    <submittedName>
        <fullName evidence="1">Uncharacterized protein</fullName>
    </submittedName>
</protein>
<proteinExistence type="predicted"/>
<keyword evidence="2" id="KW-1185">Reference proteome</keyword>
<evidence type="ECO:0000313" key="1">
    <source>
        <dbReference type="EMBL" id="KAI0061479.1"/>
    </source>
</evidence>
<reference evidence="1" key="2">
    <citation type="journal article" date="2022" name="New Phytol.">
        <title>Evolutionary transition to the ectomycorrhizal habit in the genomes of a hyperdiverse lineage of mushroom-forming fungi.</title>
        <authorList>
            <person name="Looney B."/>
            <person name="Miyauchi S."/>
            <person name="Morin E."/>
            <person name="Drula E."/>
            <person name="Courty P.E."/>
            <person name="Kohler A."/>
            <person name="Kuo A."/>
            <person name="LaButti K."/>
            <person name="Pangilinan J."/>
            <person name="Lipzen A."/>
            <person name="Riley R."/>
            <person name="Andreopoulos W."/>
            <person name="He G."/>
            <person name="Johnson J."/>
            <person name="Nolan M."/>
            <person name="Tritt A."/>
            <person name="Barry K.W."/>
            <person name="Grigoriev I.V."/>
            <person name="Nagy L.G."/>
            <person name="Hibbett D."/>
            <person name="Henrissat B."/>
            <person name="Matheny P.B."/>
            <person name="Labbe J."/>
            <person name="Martin F.M."/>
        </authorList>
    </citation>
    <scope>NUCLEOTIDE SEQUENCE</scope>
    <source>
        <strain evidence="1">HHB10654</strain>
    </source>
</reference>
<sequence>MGLANMLNPYSAAMIISPPSPCLICQPRFQMLRTQYPSESCSELEQRTGDFTREANGFSCDPRNYKAAPGRRRMQIPFITAIVVLLGLHFVSVPIRAVPTPQDVPVDCSTCNTTEPSGGREGPDWL</sequence>